<dbReference type="OrthoDB" id="3648680at2759"/>
<protein>
    <recommendedName>
        <fullName evidence="3">DUF7580 domain-containing protein</fullName>
    </recommendedName>
</protein>
<evidence type="ECO:0000256" key="2">
    <source>
        <dbReference type="SAM" id="Phobius"/>
    </source>
</evidence>
<keyword evidence="2" id="KW-0472">Membrane</keyword>
<feature type="coiled-coil region" evidence="1">
    <location>
        <begin position="21"/>
        <end position="62"/>
    </location>
</feature>
<accession>A0A6A6CCA0</accession>
<feature type="domain" description="DUF7580" evidence="3">
    <location>
        <begin position="282"/>
        <end position="528"/>
    </location>
</feature>
<keyword evidence="5" id="KW-1185">Reference proteome</keyword>
<organism evidence="4 5">
    <name type="scientific">Zasmidium cellare ATCC 36951</name>
    <dbReference type="NCBI Taxonomy" id="1080233"/>
    <lineage>
        <taxon>Eukaryota</taxon>
        <taxon>Fungi</taxon>
        <taxon>Dikarya</taxon>
        <taxon>Ascomycota</taxon>
        <taxon>Pezizomycotina</taxon>
        <taxon>Dothideomycetes</taxon>
        <taxon>Dothideomycetidae</taxon>
        <taxon>Mycosphaerellales</taxon>
        <taxon>Mycosphaerellaceae</taxon>
        <taxon>Zasmidium</taxon>
    </lineage>
</organism>
<dbReference type="PANTHER" id="PTHR35186">
    <property type="entry name" value="ANK_REP_REGION DOMAIN-CONTAINING PROTEIN"/>
    <property type="match status" value="1"/>
</dbReference>
<dbReference type="AlphaFoldDB" id="A0A6A6CCA0"/>
<gene>
    <name evidence="4" type="ORF">M409DRAFT_56663</name>
</gene>
<reference evidence="4" key="1">
    <citation type="journal article" date="2020" name="Stud. Mycol.">
        <title>101 Dothideomycetes genomes: a test case for predicting lifestyles and emergence of pathogens.</title>
        <authorList>
            <person name="Haridas S."/>
            <person name="Albert R."/>
            <person name="Binder M."/>
            <person name="Bloem J."/>
            <person name="Labutti K."/>
            <person name="Salamov A."/>
            <person name="Andreopoulos B."/>
            <person name="Baker S."/>
            <person name="Barry K."/>
            <person name="Bills G."/>
            <person name="Bluhm B."/>
            <person name="Cannon C."/>
            <person name="Castanera R."/>
            <person name="Culley D."/>
            <person name="Daum C."/>
            <person name="Ezra D."/>
            <person name="Gonzalez J."/>
            <person name="Henrissat B."/>
            <person name="Kuo A."/>
            <person name="Liang C."/>
            <person name="Lipzen A."/>
            <person name="Lutzoni F."/>
            <person name="Magnuson J."/>
            <person name="Mondo S."/>
            <person name="Nolan M."/>
            <person name="Ohm R."/>
            <person name="Pangilinan J."/>
            <person name="Park H.-J."/>
            <person name="Ramirez L."/>
            <person name="Alfaro M."/>
            <person name="Sun H."/>
            <person name="Tritt A."/>
            <person name="Yoshinaga Y."/>
            <person name="Zwiers L.-H."/>
            <person name="Turgeon B."/>
            <person name="Goodwin S."/>
            <person name="Spatafora J."/>
            <person name="Crous P."/>
            <person name="Grigoriev I."/>
        </authorList>
    </citation>
    <scope>NUCLEOTIDE SEQUENCE</scope>
    <source>
        <strain evidence="4">ATCC 36951</strain>
    </source>
</reference>
<name>A0A6A6CCA0_ZASCE</name>
<keyword evidence="2" id="KW-0812">Transmembrane</keyword>
<dbReference type="PANTHER" id="PTHR35186:SF4">
    <property type="entry name" value="PRION-INHIBITION AND PROPAGATION HELO DOMAIN-CONTAINING PROTEIN"/>
    <property type="match status" value="1"/>
</dbReference>
<dbReference type="GeneID" id="54566634"/>
<feature type="transmembrane region" description="Helical" evidence="2">
    <location>
        <begin position="6"/>
        <end position="24"/>
    </location>
</feature>
<keyword evidence="1" id="KW-0175">Coiled coil</keyword>
<dbReference type="Proteomes" id="UP000799537">
    <property type="component" value="Unassembled WGS sequence"/>
</dbReference>
<evidence type="ECO:0000259" key="3">
    <source>
        <dbReference type="Pfam" id="PF24476"/>
    </source>
</evidence>
<sequence>MSGIEVAGIVLAVIPLIITGIEAYDRKIKRRRNVLEELEDLKDELESEYAKFRNTMELLLSDSVDERTFNQLFSDVGGKLWSNARVEECLKNRLRQDYEIFRKYVKRMSSSVEDLQKSFPADIENHTISGSVRRFTLVFKFKDYWSIVNRIERSNSKMEALLAGSITLEPVRKSRQQYPDFEQVSGNASSIFKAVTESLSTSCINDHLVSASLRSIVGSAQKAISFSNEPEESMVRVLVQHDTSRLPSTSGFKPVAEADIRPWSKKDGSTDRTNGPLVFRSQVREIQDLCQSLNEEKTSEPCVGLLSTSPALLEPLRQYAVYRPLKPFFSQHSGASTSTLSSLLLRKPKLKMSEPAKRQMAVRLAQGLIQLSGTPWMHSRFSRNDITLLRTPAGVAADFPFITASTKTLQVNWSYDLVRGIQRRILIQNDLLFALGILLIEIWLERPIDYLHRPEELGKDGKKDDLADFYAACRLEDRIYSDAGTRYGDVVRRCIRCQFARPQPDLTDPLFRKEVYDGVVAELEAGLDVARR</sequence>
<evidence type="ECO:0000313" key="4">
    <source>
        <dbReference type="EMBL" id="KAF2164393.1"/>
    </source>
</evidence>
<dbReference type="InterPro" id="IPR056002">
    <property type="entry name" value="DUF7580"/>
</dbReference>
<proteinExistence type="predicted"/>
<dbReference type="EMBL" id="ML993604">
    <property type="protein sequence ID" value="KAF2164393.1"/>
    <property type="molecule type" value="Genomic_DNA"/>
</dbReference>
<dbReference type="Pfam" id="PF24476">
    <property type="entry name" value="DUF7580"/>
    <property type="match status" value="1"/>
</dbReference>
<evidence type="ECO:0000256" key="1">
    <source>
        <dbReference type="SAM" id="Coils"/>
    </source>
</evidence>
<keyword evidence="2" id="KW-1133">Transmembrane helix</keyword>
<evidence type="ECO:0000313" key="5">
    <source>
        <dbReference type="Proteomes" id="UP000799537"/>
    </source>
</evidence>
<dbReference type="RefSeq" id="XP_033665282.1">
    <property type="nucleotide sequence ID" value="XM_033813362.1"/>
</dbReference>